<dbReference type="EMBL" id="JACIBT010000002">
    <property type="protein sequence ID" value="MBB3667591.1"/>
    <property type="molecule type" value="Genomic_DNA"/>
</dbReference>
<protein>
    <submittedName>
        <fullName evidence="2">Chromosome segregation ATPase</fullName>
    </submittedName>
</protein>
<dbReference type="Proteomes" id="UP000547528">
    <property type="component" value="Unassembled WGS sequence"/>
</dbReference>
<dbReference type="RefSeq" id="WP_183358007.1">
    <property type="nucleotide sequence ID" value="NZ_BAABKR010000001.1"/>
</dbReference>
<keyword evidence="1" id="KW-0175">Coiled coil</keyword>
<name>A0A7W5U1P3_9MICC</name>
<sequence length="198" mass="23757">MTSTNAGKQSQDISAKAEQCKLLEEENAIAIRQLHDVQQDLETRLTEYKRQYSKIKWLRKERESSTKKIADIEKKLDELRRDNSELRDALDEQIKEKNDVLQKMLAYSSKVNWLRAVASKHRRRTRELRYELRKKHTLLQDLRISHRESVVELELARNQIRHLEYRRLSRYTKLFRIIRERFHQRRSSVADDLGGEGS</sequence>
<reference evidence="2 3" key="1">
    <citation type="submission" date="2020-08" db="EMBL/GenBank/DDBJ databases">
        <title>Sequencing the genomes of 1000 actinobacteria strains.</title>
        <authorList>
            <person name="Klenk H.-P."/>
        </authorList>
    </citation>
    <scope>NUCLEOTIDE SEQUENCE [LARGE SCALE GENOMIC DNA]</scope>
    <source>
        <strain evidence="2 3">DSM 28238</strain>
    </source>
</reference>
<feature type="coiled-coil region" evidence="1">
    <location>
        <begin position="20"/>
        <end position="103"/>
    </location>
</feature>
<evidence type="ECO:0000313" key="3">
    <source>
        <dbReference type="Proteomes" id="UP000547528"/>
    </source>
</evidence>
<proteinExistence type="predicted"/>
<comment type="caution">
    <text evidence="2">The sequence shown here is derived from an EMBL/GenBank/DDBJ whole genome shotgun (WGS) entry which is preliminary data.</text>
</comment>
<evidence type="ECO:0000313" key="2">
    <source>
        <dbReference type="EMBL" id="MBB3667591.1"/>
    </source>
</evidence>
<accession>A0A7W5U1P3</accession>
<dbReference type="AlphaFoldDB" id="A0A7W5U1P3"/>
<evidence type="ECO:0000256" key="1">
    <source>
        <dbReference type="SAM" id="Coils"/>
    </source>
</evidence>
<gene>
    <name evidence="2" type="ORF">FHX47_001210</name>
</gene>
<keyword evidence="3" id="KW-1185">Reference proteome</keyword>
<organism evidence="2 3">
    <name type="scientific">Garicola koreensis</name>
    <dbReference type="NCBI Taxonomy" id="1262554"/>
    <lineage>
        <taxon>Bacteria</taxon>
        <taxon>Bacillati</taxon>
        <taxon>Actinomycetota</taxon>
        <taxon>Actinomycetes</taxon>
        <taxon>Micrococcales</taxon>
        <taxon>Micrococcaceae</taxon>
        <taxon>Garicola</taxon>
    </lineage>
</organism>